<dbReference type="AlphaFoldDB" id="A0A6I8RJ01"/>
<feature type="chain" id="PRO_5030155677" description="UPAR/Ly6 domain-containing protein" evidence="1">
    <location>
        <begin position="20"/>
        <end position="88"/>
    </location>
</feature>
<reference evidence="2" key="2">
    <citation type="submission" date="2020-05" db="UniProtKB">
        <authorList>
            <consortium name="Ensembl"/>
        </authorList>
    </citation>
    <scope>IDENTIFICATION</scope>
</reference>
<evidence type="ECO:0008006" key="3">
    <source>
        <dbReference type="Google" id="ProtNLM"/>
    </source>
</evidence>
<proteinExistence type="predicted"/>
<name>A0A6I8RJ01_XENTR</name>
<organism evidence="2">
    <name type="scientific">Xenopus tropicalis</name>
    <name type="common">Western clawed frog</name>
    <name type="synonym">Silurana tropicalis</name>
    <dbReference type="NCBI Taxonomy" id="8364"/>
    <lineage>
        <taxon>Eukaryota</taxon>
        <taxon>Metazoa</taxon>
        <taxon>Chordata</taxon>
        <taxon>Craniata</taxon>
        <taxon>Vertebrata</taxon>
        <taxon>Euteleostomi</taxon>
        <taxon>Amphibia</taxon>
        <taxon>Batrachia</taxon>
        <taxon>Anura</taxon>
        <taxon>Pipoidea</taxon>
        <taxon>Pipidae</taxon>
        <taxon>Xenopodinae</taxon>
        <taxon>Xenopus</taxon>
        <taxon>Silurana</taxon>
    </lineage>
</organism>
<evidence type="ECO:0000313" key="2">
    <source>
        <dbReference type="Ensembl" id="ENSXETP00000081512"/>
    </source>
</evidence>
<keyword evidence="1" id="KW-0732">Signal</keyword>
<dbReference type="Gene3D" id="2.10.60.10">
    <property type="entry name" value="CD59"/>
    <property type="match status" value="1"/>
</dbReference>
<protein>
    <recommendedName>
        <fullName evidence="3">UPAR/Ly6 domain-containing protein</fullName>
    </recommendedName>
</protein>
<dbReference type="InterPro" id="IPR045860">
    <property type="entry name" value="Snake_toxin-like_sf"/>
</dbReference>
<dbReference type="Ensembl" id="ENSXETT00000092732">
    <property type="protein sequence ID" value="ENSXETP00000081512"/>
    <property type="gene ID" value="ENSXETG00000037753"/>
</dbReference>
<dbReference type="InParanoid" id="A0A6I8RJ01"/>
<sequence length="88" mass="9472">MKTAVVLVVLGMVLLHAEALKCRKSACTGLRPCTTTEVTCDSKSTLCFVMTRSKPIVSLTRGCITEANCSILKGFDPNVRCCSNDLCN</sequence>
<dbReference type="SUPFAM" id="SSF57302">
    <property type="entry name" value="Snake toxin-like"/>
    <property type="match status" value="1"/>
</dbReference>
<feature type="signal peptide" evidence="1">
    <location>
        <begin position="1"/>
        <end position="19"/>
    </location>
</feature>
<dbReference type="Bgee" id="ENSXETG00000037753">
    <property type="expression patterns" value="Expressed in liver and 11 other cell types or tissues"/>
</dbReference>
<accession>A0A6I8RJ01</accession>
<reference evidence="2" key="1">
    <citation type="journal article" date="2010" name="Science">
        <title>The genome of the Western clawed frog Xenopus tropicalis.</title>
        <authorList>
            <person name="Hellsten U."/>
            <person name="Harland R.M."/>
            <person name="Gilchrist M.J."/>
            <person name="Hendrix D."/>
            <person name="Jurka J."/>
            <person name="Kapitonov V."/>
            <person name="Ovcharenko I."/>
            <person name="Putnam N.H."/>
            <person name="Shu S."/>
            <person name="Taher L."/>
            <person name="Blitz I.L."/>
            <person name="Blumberg B."/>
            <person name="Dichmann D.S."/>
            <person name="Dubchak I."/>
            <person name="Amaya E."/>
            <person name="Detter J.C."/>
            <person name="Fletcher R."/>
            <person name="Gerhard D.S."/>
            <person name="Goodstein D."/>
            <person name="Graves T."/>
            <person name="Grigoriev I.V."/>
            <person name="Grimwood J."/>
            <person name="Kawashima T."/>
            <person name="Lindquist E."/>
            <person name="Lucas S.M."/>
            <person name="Mead P.E."/>
            <person name="Mitros T."/>
            <person name="Ogino H."/>
            <person name="Ohta Y."/>
            <person name="Poliakov A.V."/>
            <person name="Pollet N."/>
            <person name="Robert J."/>
            <person name="Salamov A."/>
            <person name="Sater A.K."/>
            <person name="Schmutz J."/>
            <person name="Terry A."/>
            <person name="Vize P.D."/>
            <person name="Warren W.C."/>
            <person name="Wells D."/>
            <person name="Wills A."/>
            <person name="Wilson R.K."/>
            <person name="Zimmerman L.B."/>
            <person name="Zorn A.M."/>
            <person name="Grainger R."/>
            <person name="Grammer T."/>
            <person name="Khokha M.K."/>
            <person name="Richardson P.M."/>
            <person name="Rokhsar D.S."/>
        </authorList>
    </citation>
    <scope>NUCLEOTIDE SEQUENCE [LARGE SCALE GENOMIC DNA]</scope>
    <source>
        <strain evidence="2">Nigerian</strain>
    </source>
</reference>
<evidence type="ECO:0000256" key="1">
    <source>
        <dbReference type="SAM" id="SignalP"/>
    </source>
</evidence>